<evidence type="ECO:0000313" key="1">
    <source>
        <dbReference type="EMBL" id="GIN21090.1"/>
    </source>
</evidence>
<reference evidence="1 2" key="1">
    <citation type="submission" date="2021-03" db="EMBL/GenBank/DDBJ databases">
        <title>Antimicrobial resistance genes in bacteria isolated from Japanese honey, and their potential for conferring macrolide and lincosamide resistance in the American foulbrood pathogen Paenibacillus larvae.</title>
        <authorList>
            <person name="Okamoto M."/>
            <person name="Kumagai M."/>
            <person name="Kanamori H."/>
            <person name="Takamatsu D."/>
        </authorList>
    </citation>
    <scope>NUCLEOTIDE SEQUENCE [LARGE SCALE GENOMIC DNA]</scope>
    <source>
        <strain evidence="1 2">J1TS3</strain>
    </source>
</reference>
<evidence type="ECO:0000313" key="2">
    <source>
        <dbReference type="Proteomes" id="UP000680279"/>
    </source>
</evidence>
<accession>A0ABQ4K7E1</accession>
<dbReference type="Proteomes" id="UP000680279">
    <property type="component" value="Unassembled WGS sequence"/>
</dbReference>
<protein>
    <submittedName>
        <fullName evidence="1">Uncharacterized protein</fullName>
    </submittedName>
</protein>
<dbReference type="RefSeq" id="WP_018707198.1">
    <property type="nucleotide sequence ID" value="NZ_BOQT01000007.1"/>
</dbReference>
<keyword evidence="2" id="KW-1185">Reference proteome</keyword>
<gene>
    <name evidence="1" type="ORF">J1TS3_22240</name>
</gene>
<proteinExistence type="predicted"/>
<sequence length="59" mass="6974">MPHVMSDFKRIFEALYSSNEMLRKEHLPDKAKRRLQEAEQSLSKAIHHALSEKRNIAQK</sequence>
<organism evidence="1 2">
    <name type="scientific">Siminovitchia fordii</name>
    <dbReference type="NCBI Taxonomy" id="254759"/>
    <lineage>
        <taxon>Bacteria</taxon>
        <taxon>Bacillati</taxon>
        <taxon>Bacillota</taxon>
        <taxon>Bacilli</taxon>
        <taxon>Bacillales</taxon>
        <taxon>Bacillaceae</taxon>
        <taxon>Siminovitchia</taxon>
    </lineage>
</organism>
<name>A0ABQ4K7E1_9BACI</name>
<comment type="caution">
    <text evidence="1">The sequence shown here is derived from an EMBL/GenBank/DDBJ whole genome shotgun (WGS) entry which is preliminary data.</text>
</comment>
<dbReference type="EMBL" id="BOQT01000007">
    <property type="protein sequence ID" value="GIN21090.1"/>
    <property type="molecule type" value="Genomic_DNA"/>
</dbReference>